<dbReference type="Proteomes" id="UP001327560">
    <property type="component" value="Chromosome 2"/>
</dbReference>
<protein>
    <submittedName>
        <fullName evidence="1">Uncharacterized protein</fullName>
    </submittedName>
</protein>
<name>A0AAQ3JX23_9LILI</name>
<gene>
    <name evidence="1" type="ORF">Cni_G06677</name>
</gene>
<dbReference type="PANTHER" id="PTHR31973:SF187">
    <property type="entry name" value="MUTATOR TRANSPOSASE MUDRA PROTEIN"/>
    <property type="match status" value="1"/>
</dbReference>
<dbReference type="PANTHER" id="PTHR31973">
    <property type="entry name" value="POLYPROTEIN, PUTATIVE-RELATED"/>
    <property type="match status" value="1"/>
</dbReference>
<evidence type="ECO:0000313" key="1">
    <source>
        <dbReference type="EMBL" id="WOK97969.1"/>
    </source>
</evidence>
<proteinExistence type="predicted"/>
<dbReference type="AlphaFoldDB" id="A0AAQ3JX23"/>
<evidence type="ECO:0000313" key="2">
    <source>
        <dbReference type="Proteomes" id="UP001327560"/>
    </source>
</evidence>
<dbReference type="EMBL" id="CP136891">
    <property type="protein sequence ID" value="WOK97969.1"/>
    <property type="molecule type" value="Genomic_DNA"/>
</dbReference>
<reference evidence="1 2" key="1">
    <citation type="submission" date="2023-10" db="EMBL/GenBank/DDBJ databases">
        <title>Chromosome-scale genome assembly provides insights into flower coloration mechanisms of Canna indica.</title>
        <authorList>
            <person name="Li C."/>
        </authorList>
    </citation>
    <scope>NUCLEOTIDE SEQUENCE [LARGE SCALE GENOMIC DNA]</scope>
    <source>
        <tissue evidence="1">Flower</tissue>
    </source>
</reference>
<keyword evidence="2" id="KW-1185">Reference proteome</keyword>
<organism evidence="1 2">
    <name type="scientific">Canna indica</name>
    <name type="common">Indian-shot</name>
    <dbReference type="NCBI Taxonomy" id="4628"/>
    <lineage>
        <taxon>Eukaryota</taxon>
        <taxon>Viridiplantae</taxon>
        <taxon>Streptophyta</taxon>
        <taxon>Embryophyta</taxon>
        <taxon>Tracheophyta</taxon>
        <taxon>Spermatophyta</taxon>
        <taxon>Magnoliopsida</taxon>
        <taxon>Liliopsida</taxon>
        <taxon>Zingiberales</taxon>
        <taxon>Cannaceae</taxon>
        <taxon>Canna</taxon>
    </lineage>
</organism>
<accession>A0AAQ3JX23</accession>
<sequence>MEAKCMGSCPWRICGSWKQHEATFIIKSYEKGLEHALLERVPFAEHRNCARHLYANWKKKFNGHYYKSLFWKAVRYVEESELNRVLEEMTADSPQAHQAFISIGLKKFCQAYISTNCKSDNDQQYIRDIQWLHIKCKKKTNC</sequence>